<reference evidence="1 2" key="1">
    <citation type="submission" date="2015-08" db="EMBL/GenBank/DDBJ databases">
        <title>Next Generation Sequencing and Analysis of the Genome of Puccinia sorghi L Schw, the Causal Agent of Maize Common Rust.</title>
        <authorList>
            <person name="Rochi L."/>
            <person name="Burguener G."/>
            <person name="Darino M."/>
            <person name="Turjanski A."/>
            <person name="Kreff E."/>
            <person name="Dieguez M.J."/>
            <person name="Sacco F."/>
        </authorList>
    </citation>
    <scope>NUCLEOTIDE SEQUENCE [LARGE SCALE GENOMIC DNA]</scope>
    <source>
        <strain evidence="1 2">RO10H11247</strain>
    </source>
</reference>
<sequence length="122" mass="13905">GLETTSQIESSHSYNLLGPQYKFITVIKLITKALVEDQNQELSAQLHHQKINNLKNLSSAFNICLGKATHFSLRKAQNNYKLQKFSHHTDWNILQAQNLNLFLGKETCGTWRFTCTMAPEGI</sequence>
<evidence type="ECO:0000313" key="2">
    <source>
        <dbReference type="Proteomes" id="UP000037035"/>
    </source>
</evidence>
<protein>
    <submittedName>
        <fullName evidence="1">Uncharacterized protein</fullName>
    </submittedName>
</protein>
<accession>A0A0L6U8W3</accession>
<dbReference type="AlphaFoldDB" id="A0A0L6U8W3"/>
<name>A0A0L6U8W3_9BASI</name>
<feature type="non-terminal residue" evidence="1">
    <location>
        <position position="1"/>
    </location>
</feature>
<dbReference type="VEuPathDB" id="FungiDB:VP01_8607g1"/>
<organism evidence="1 2">
    <name type="scientific">Puccinia sorghi</name>
    <dbReference type="NCBI Taxonomy" id="27349"/>
    <lineage>
        <taxon>Eukaryota</taxon>
        <taxon>Fungi</taxon>
        <taxon>Dikarya</taxon>
        <taxon>Basidiomycota</taxon>
        <taxon>Pucciniomycotina</taxon>
        <taxon>Pucciniomycetes</taxon>
        <taxon>Pucciniales</taxon>
        <taxon>Pucciniaceae</taxon>
        <taxon>Puccinia</taxon>
    </lineage>
</organism>
<keyword evidence="2" id="KW-1185">Reference proteome</keyword>
<comment type="caution">
    <text evidence="1">The sequence shown here is derived from an EMBL/GenBank/DDBJ whole genome shotgun (WGS) entry which is preliminary data.</text>
</comment>
<evidence type="ECO:0000313" key="1">
    <source>
        <dbReference type="EMBL" id="KNZ44984.1"/>
    </source>
</evidence>
<dbReference type="Proteomes" id="UP000037035">
    <property type="component" value="Unassembled WGS sequence"/>
</dbReference>
<dbReference type="EMBL" id="LAVV01014168">
    <property type="protein sequence ID" value="KNZ44984.1"/>
    <property type="molecule type" value="Genomic_DNA"/>
</dbReference>
<gene>
    <name evidence="1" type="ORF">VP01_8607g1</name>
</gene>
<proteinExistence type="predicted"/>